<organism evidence="3 4">
    <name type="scientific">Mesosutterella faecium</name>
    <dbReference type="NCBI Taxonomy" id="2925194"/>
    <lineage>
        <taxon>Bacteria</taxon>
        <taxon>Pseudomonadati</taxon>
        <taxon>Pseudomonadota</taxon>
        <taxon>Betaproteobacteria</taxon>
        <taxon>Burkholderiales</taxon>
        <taxon>Sutterellaceae</taxon>
        <taxon>Mesosutterella</taxon>
    </lineage>
</organism>
<accession>A0ABT7IMT9</accession>
<proteinExistence type="predicted"/>
<name>A0ABT7IMT9_9BURK</name>
<keyword evidence="1" id="KW-0732">Signal</keyword>
<dbReference type="PANTHER" id="PTHR16509">
    <property type="match status" value="1"/>
</dbReference>
<sequence>MKRRLFIQSALGALIAPAAGPLFAKTVTSEAIQLPPRSEIVSRFGFVTDIHYCVAPVRRIPSEDSIRVYRDSLAKLRQATDLFNVSDLDFAIELGDFKDCNDDGDREGTLRYLQTVEAAFGRFNGPRYHVCGNHDFDKISYQDFLSTVVNHGPANGKSYYSFISGGVKYIVLDACYNNARGEHYSCGNLNWKVAVIPDAERAWLSKELSSGKEPVIVFTHQLLDYWDVNPNLPDDFIIRDAKSVVEMLEKSGRVLAVISGHYHRGYYSARNGIHYIVNQGMVERPLPRNVLGIVSVDKNQNVYVEGIYNERSHVCRRA</sequence>
<dbReference type="PANTHER" id="PTHR16509:SF1">
    <property type="entry name" value="MANGANESE-DEPENDENT ADP-RIBOSE_CDP-ALCOHOL DIPHOSPHATASE"/>
    <property type="match status" value="1"/>
</dbReference>
<dbReference type="Proteomes" id="UP001165481">
    <property type="component" value="Unassembled WGS sequence"/>
</dbReference>
<dbReference type="InterPro" id="IPR004843">
    <property type="entry name" value="Calcineurin-like_PHP"/>
</dbReference>
<comment type="caution">
    <text evidence="3">The sequence shown here is derived from an EMBL/GenBank/DDBJ whole genome shotgun (WGS) entry which is preliminary data.</text>
</comment>
<protein>
    <submittedName>
        <fullName evidence="3">Metallophosphoesterase</fullName>
    </submittedName>
</protein>
<dbReference type="Pfam" id="PF00149">
    <property type="entry name" value="Metallophos"/>
    <property type="match status" value="1"/>
</dbReference>
<evidence type="ECO:0000313" key="4">
    <source>
        <dbReference type="Proteomes" id="UP001165481"/>
    </source>
</evidence>
<gene>
    <name evidence="3" type="ORF">MUN46_007115</name>
</gene>
<dbReference type="RefSeq" id="WP_243377384.1">
    <property type="nucleotide sequence ID" value="NZ_JAKZJU020000001.1"/>
</dbReference>
<feature type="signal peptide" evidence="1">
    <location>
        <begin position="1"/>
        <end position="24"/>
    </location>
</feature>
<evidence type="ECO:0000259" key="2">
    <source>
        <dbReference type="Pfam" id="PF00149"/>
    </source>
</evidence>
<keyword evidence="4" id="KW-1185">Reference proteome</keyword>
<feature type="chain" id="PRO_5045526702" evidence="1">
    <location>
        <begin position="25"/>
        <end position="318"/>
    </location>
</feature>
<evidence type="ECO:0000313" key="3">
    <source>
        <dbReference type="EMBL" id="MDL2059694.1"/>
    </source>
</evidence>
<reference evidence="3" key="1">
    <citation type="submission" date="2023-03" db="EMBL/GenBank/DDBJ databases">
        <title>Mesosutterella sp. nov. isolated from porcine feces.</title>
        <authorList>
            <person name="Yu S."/>
        </authorList>
    </citation>
    <scope>NUCLEOTIDE SEQUENCE</scope>
    <source>
        <strain evidence="3">AGMB02718</strain>
    </source>
</reference>
<feature type="domain" description="Calcineurin-like phosphoesterase" evidence="2">
    <location>
        <begin position="43"/>
        <end position="264"/>
    </location>
</feature>
<dbReference type="SUPFAM" id="SSF56300">
    <property type="entry name" value="Metallo-dependent phosphatases"/>
    <property type="match status" value="1"/>
</dbReference>
<dbReference type="EMBL" id="JAKZJU020000001">
    <property type="protein sequence ID" value="MDL2059694.1"/>
    <property type="molecule type" value="Genomic_DNA"/>
</dbReference>
<dbReference type="InterPro" id="IPR029052">
    <property type="entry name" value="Metallo-depent_PP-like"/>
</dbReference>
<dbReference type="Gene3D" id="3.60.21.10">
    <property type="match status" value="2"/>
</dbReference>
<evidence type="ECO:0000256" key="1">
    <source>
        <dbReference type="SAM" id="SignalP"/>
    </source>
</evidence>